<feature type="region of interest" description="Disordered" evidence="2">
    <location>
        <begin position="315"/>
        <end position="339"/>
    </location>
</feature>
<organism evidence="3">
    <name type="scientific">Oryza sativa subsp. japonica</name>
    <name type="common">Rice</name>
    <dbReference type="NCBI Taxonomy" id="39947"/>
    <lineage>
        <taxon>Eukaryota</taxon>
        <taxon>Viridiplantae</taxon>
        <taxon>Streptophyta</taxon>
        <taxon>Embryophyta</taxon>
        <taxon>Tracheophyta</taxon>
        <taxon>Spermatophyta</taxon>
        <taxon>Magnoliopsida</taxon>
        <taxon>Liliopsida</taxon>
        <taxon>Poales</taxon>
        <taxon>Poaceae</taxon>
        <taxon>BOP clade</taxon>
        <taxon>Oryzoideae</taxon>
        <taxon>Oryzeae</taxon>
        <taxon>Oryzinae</taxon>
        <taxon>Oryza</taxon>
        <taxon>Oryza sativa</taxon>
    </lineage>
</organism>
<accession>B9FIF9</accession>
<dbReference type="Gene3D" id="1.25.10.10">
    <property type="entry name" value="Leucine-rich Repeat Variant"/>
    <property type="match status" value="1"/>
</dbReference>
<dbReference type="PANTHER" id="PTHR46700:SF2">
    <property type="entry name" value="ARM REPEAT SUPERFAMILY PROTEIN"/>
    <property type="match status" value="1"/>
</dbReference>
<dbReference type="SUPFAM" id="SSF48371">
    <property type="entry name" value="ARM repeat"/>
    <property type="match status" value="1"/>
</dbReference>
<evidence type="ECO:0000313" key="3">
    <source>
        <dbReference type="EMBL" id="EEE64773.1"/>
    </source>
</evidence>
<evidence type="ECO:0000256" key="1">
    <source>
        <dbReference type="PROSITE-ProRule" id="PRU00259"/>
    </source>
</evidence>
<evidence type="ECO:0000256" key="2">
    <source>
        <dbReference type="SAM" id="MobiDB-lite"/>
    </source>
</evidence>
<protein>
    <submittedName>
        <fullName evidence="3">Uncharacterized protein</fullName>
    </submittedName>
</protein>
<name>B9FIF9_ORYSJ</name>
<reference evidence="3" key="2">
    <citation type="submission" date="2008-12" db="EMBL/GenBank/DDBJ databases">
        <title>Improved gene annotation of the rice (Oryza sativa) genomes.</title>
        <authorList>
            <person name="Wang J."/>
            <person name="Li R."/>
            <person name="Fan W."/>
            <person name="Huang Q."/>
            <person name="Zhang J."/>
            <person name="Zhou Y."/>
            <person name="Hu Y."/>
            <person name="Zi S."/>
            <person name="Li J."/>
            <person name="Ni P."/>
            <person name="Zheng H."/>
            <person name="Zhang Y."/>
            <person name="Zhao M."/>
            <person name="Hao Q."/>
            <person name="McDermott J."/>
            <person name="Samudrala R."/>
            <person name="Kristiansen K."/>
            <person name="Wong G.K.-S."/>
        </authorList>
    </citation>
    <scope>NUCLEOTIDE SEQUENCE</scope>
</reference>
<dbReference type="Proteomes" id="UP000007752">
    <property type="component" value="Chromosome 5"/>
</dbReference>
<dbReference type="PANTHER" id="PTHR46700">
    <property type="entry name" value="ARM REPEAT SUPERFAMILY PROTEIN"/>
    <property type="match status" value="1"/>
</dbReference>
<dbReference type="EMBL" id="CM000142">
    <property type="protein sequence ID" value="EEE64773.1"/>
    <property type="molecule type" value="Genomic_DNA"/>
</dbReference>
<dbReference type="InterPro" id="IPR011989">
    <property type="entry name" value="ARM-like"/>
</dbReference>
<gene>
    <name evidence="3" type="ORF">OsJ_19629</name>
</gene>
<dbReference type="InterPro" id="IPR000225">
    <property type="entry name" value="Armadillo"/>
</dbReference>
<dbReference type="AlphaFoldDB" id="B9FIF9"/>
<dbReference type="PROSITE" id="PS50176">
    <property type="entry name" value="ARM_REPEAT"/>
    <property type="match status" value="1"/>
</dbReference>
<reference evidence="3" key="1">
    <citation type="journal article" date="2005" name="PLoS Biol.">
        <title>The genomes of Oryza sativa: a history of duplications.</title>
        <authorList>
            <person name="Yu J."/>
            <person name="Wang J."/>
            <person name="Lin W."/>
            <person name="Li S."/>
            <person name="Li H."/>
            <person name="Zhou J."/>
            <person name="Ni P."/>
            <person name="Dong W."/>
            <person name="Hu S."/>
            <person name="Zeng C."/>
            <person name="Zhang J."/>
            <person name="Zhang Y."/>
            <person name="Li R."/>
            <person name="Xu Z."/>
            <person name="Li S."/>
            <person name="Li X."/>
            <person name="Zheng H."/>
            <person name="Cong L."/>
            <person name="Lin L."/>
            <person name="Yin J."/>
            <person name="Geng J."/>
            <person name="Li G."/>
            <person name="Shi J."/>
            <person name="Liu J."/>
            <person name="Lv H."/>
            <person name="Li J."/>
            <person name="Wang J."/>
            <person name="Deng Y."/>
            <person name="Ran L."/>
            <person name="Shi X."/>
            <person name="Wang X."/>
            <person name="Wu Q."/>
            <person name="Li C."/>
            <person name="Ren X."/>
            <person name="Wang J."/>
            <person name="Wang X."/>
            <person name="Li D."/>
            <person name="Liu D."/>
            <person name="Zhang X."/>
            <person name="Ji Z."/>
            <person name="Zhao W."/>
            <person name="Sun Y."/>
            <person name="Zhang Z."/>
            <person name="Bao J."/>
            <person name="Han Y."/>
            <person name="Dong L."/>
            <person name="Ji J."/>
            <person name="Chen P."/>
            <person name="Wu S."/>
            <person name="Liu J."/>
            <person name="Xiao Y."/>
            <person name="Bu D."/>
            <person name="Tan J."/>
            <person name="Yang L."/>
            <person name="Ye C."/>
            <person name="Zhang J."/>
            <person name="Xu J."/>
            <person name="Zhou Y."/>
            <person name="Yu Y."/>
            <person name="Zhang B."/>
            <person name="Zhuang S."/>
            <person name="Wei H."/>
            <person name="Liu B."/>
            <person name="Lei M."/>
            <person name="Yu H."/>
            <person name="Li Y."/>
            <person name="Xu H."/>
            <person name="Wei S."/>
            <person name="He X."/>
            <person name="Fang L."/>
            <person name="Zhang Z."/>
            <person name="Zhang Y."/>
            <person name="Huang X."/>
            <person name="Su Z."/>
            <person name="Tong W."/>
            <person name="Li J."/>
            <person name="Tong Z."/>
            <person name="Li S."/>
            <person name="Ye J."/>
            <person name="Wang L."/>
            <person name="Fang L."/>
            <person name="Lei T."/>
            <person name="Chen C."/>
            <person name="Chen H."/>
            <person name="Xu Z."/>
            <person name="Li H."/>
            <person name="Huang H."/>
            <person name="Zhang F."/>
            <person name="Xu H."/>
            <person name="Li N."/>
            <person name="Zhao C."/>
            <person name="Li S."/>
            <person name="Dong L."/>
            <person name="Huang Y."/>
            <person name="Li L."/>
            <person name="Xi Y."/>
            <person name="Qi Q."/>
            <person name="Li W."/>
            <person name="Zhang B."/>
            <person name="Hu W."/>
            <person name="Zhang Y."/>
            <person name="Tian X."/>
            <person name="Jiao Y."/>
            <person name="Liang X."/>
            <person name="Jin J."/>
            <person name="Gao L."/>
            <person name="Zheng W."/>
            <person name="Hao B."/>
            <person name="Liu S."/>
            <person name="Wang W."/>
            <person name="Yuan L."/>
            <person name="Cao M."/>
            <person name="McDermott J."/>
            <person name="Samudrala R."/>
            <person name="Wang J."/>
            <person name="Wong G.K."/>
            <person name="Yang H."/>
        </authorList>
    </citation>
    <scope>NUCLEOTIDE SEQUENCE [LARGE SCALE GENOMIC DNA]</scope>
</reference>
<sequence length="390" mass="42108">MEAAGDDAAAAVRMRAAVKRLSFGTAEERAEAAGEVGRLARSDEGRKRLLPELGVVPPLVSMLADARGESLTRNKMSELYTTQNSALFVGSIRQHRDIIFGRNKVHIVQAGLLKKLPLLMDDKDMSRSQELALLLLSISSLANTDFPLASSELLPFLVAVLSADDAPADTKLPCLGALHNLSAKLEHVRDVASSGAVRALLALSLDRKTSEAALSVLGDLAATAAGREEMEEDEAAPRALVEAMTWHDASRCQEHAAYLAMVLAHGSRLQRRRMRRFGVVQALLEVSLLGSPLAQRRAAKILQWFKEEGQDRIRAHSGPRMEGASSASCDDGGEGAKDRRNAVDRIVKQSLDRNMKSILRRATASVDLTSVKLLVGSSSSKSLPCETLHP</sequence>
<proteinExistence type="predicted"/>
<feature type="repeat" description="ARM" evidence="1">
    <location>
        <begin position="152"/>
        <end position="196"/>
    </location>
</feature>
<dbReference type="InterPro" id="IPR016024">
    <property type="entry name" value="ARM-type_fold"/>
</dbReference>